<gene>
    <name evidence="2" type="ORF">PHET_08958</name>
</gene>
<dbReference type="OrthoDB" id="6236063at2759"/>
<dbReference type="Proteomes" id="UP000748531">
    <property type="component" value="Unassembled WGS sequence"/>
</dbReference>
<feature type="region of interest" description="Disordered" evidence="1">
    <location>
        <begin position="54"/>
        <end position="73"/>
    </location>
</feature>
<keyword evidence="3" id="KW-1185">Reference proteome</keyword>
<evidence type="ECO:0000313" key="3">
    <source>
        <dbReference type="Proteomes" id="UP000748531"/>
    </source>
</evidence>
<name>A0A8J4WUR8_9TREM</name>
<evidence type="ECO:0000256" key="1">
    <source>
        <dbReference type="SAM" id="MobiDB-lite"/>
    </source>
</evidence>
<organism evidence="2 3">
    <name type="scientific">Paragonimus heterotremus</name>
    <dbReference type="NCBI Taxonomy" id="100268"/>
    <lineage>
        <taxon>Eukaryota</taxon>
        <taxon>Metazoa</taxon>
        <taxon>Spiralia</taxon>
        <taxon>Lophotrochozoa</taxon>
        <taxon>Platyhelminthes</taxon>
        <taxon>Trematoda</taxon>
        <taxon>Digenea</taxon>
        <taxon>Plagiorchiida</taxon>
        <taxon>Troglotremata</taxon>
        <taxon>Troglotrematidae</taxon>
        <taxon>Paragonimus</taxon>
    </lineage>
</organism>
<reference evidence="2" key="1">
    <citation type="submission" date="2019-05" db="EMBL/GenBank/DDBJ databases">
        <title>Annotation for the trematode Paragonimus heterotremus.</title>
        <authorList>
            <person name="Choi Y.-J."/>
        </authorList>
    </citation>
    <scope>NUCLEOTIDE SEQUENCE</scope>
    <source>
        <strain evidence="2">LC</strain>
    </source>
</reference>
<evidence type="ECO:0000313" key="2">
    <source>
        <dbReference type="EMBL" id="KAF5397987.1"/>
    </source>
</evidence>
<dbReference type="AlphaFoldDB" id="A0A8J4WUR8"/>
<protein>
    <submittedName>
        <fullName evidence="2">Uncharacterized protein</fullName>
    </submittedName>
</protein>
<proteinExistence type="predicted"/>
<accession>A0A8J4WUR8</accession>
<dbReference type="EMBL" id="LUCH01005541">
    <property type="protein sequence ID" value="KAF5397987.1"/>
    <property type="molecule type" value="Genomic_DNA"/>
</dbReference>
<comment type="caution">
    <text evidence="2">The sequence shown here is derived from an EMBL/GenBank/DDBJ whole genome shotgun (WGS) entry which is preliminary data.</text>
</comment>
<sequence>MGACGSKRKDSTEKDLEEKPIPIHLLTTLIQQDDHVLDTASDEKDNYVKNPEHVEQNLASSGLNGKNSSEKEADAMHMSKYGRDARALEVHGLVNDRFVQFIRSGGVIGDLLELNLAPAGWNETLLTTYPTCCKEIHTQDNRLLYQVTIHVNDEEISTKRHFLAFYQLRLHLMDPYEVIDWCKQHQMYNTVADYIALYIASRFHGPGSMCLCGLASDPQAVKVEMTDRFYAPSGVFRAIVFQAQTMQAARRLVNTYLQHLQPTAFRSVRCGFSDKFNQLDRKMLRQKPQQLVS</sequence>
<feature type="compositionally biased region" description="Polar residues" evidence="1">
    <location>
        <begin position="57"/>
        <end position="67"/>
    </location>
</feature>